<evidence type="ECO:0000256" key="4">
    <source>
        <dbReference type="ARBA" id="ARBA00023163"/>
    </source>
</evidence>
<dbReference type="CDD" id="cd00067">
    <property type="entry name" value="GAL4"/>
    <property type="match status" value="1"/>
</dbReference>
<evidence type="ECO:0000256" key="3">
    <source>
        <dbReference type="ARBA" id="ARBA00023125"/>
    </source>
</evidence>
<dbReference type="OrthoDB" id="5296287at2759"/>
<accession>A0A9W9J3C9</accession>
<keyword evidence="4" id="KW-0804">Transcription</keyword>
<keyword evidence="1" id="KW-0479">Metal-binding</keyword>
<keyword evidence="2" id="KW-0805">Transcription regulation</keyword>
<dbReference type="GO" id="GO:0006351">
    <property type="term" value="P:DNA-templated transcription"/>
    <property type="evidence" value="ECO:0007669"/>
    <property type="project" value="InterPro"/>
</dbReference>
<dbReference type="SMART" id="SM00066">
    <property type="entry name" value="GAL4"/>
    <property type="match status" value="1"/>
</dbReference>
<reference evidence="7" key="1">
    <citation type="submission" date="2022-11" db="EMBL/GenBank/DDBJ databases">
        <authorList>
            <person name="Petersen C."/>
        </authorList>
    </citation>
    <scope>NUCLEOTIDE SEQUENCE</scope>
    <source>
        <strain evidence="7">IBT 16849</strain>
    </source>
</reference>
<dbReference type="InterPro" id="IPR036864">
    <property type="entry name" value="Zn2-C6_fun-type_DNA-bd_sf"/>
</dbReference>
<proteinExistence type="predicted"/>
<dbReference type="PROSITE" id="PS00463">
    <property type="entry name" value="ZN2_CY6_FUNGAL_1"/>
    <property type="match status" value="1"/>
</dbReference>
<protein>
    <recommendedName>
        <fullName evidence="6">Zn(2)-C6 fungal-type domain-containing protein</fullName>
    </recommendedName>
</protein>
<dbReference type="GO" id="GO:0008270">
    <property type="term" value="F:zinc ion binding"/>
    <property type="evidence" value="ECO:0007669"/>
    <property type="project" value="InterPro"/>
</dbReference>
<dbReference type="InterPro" id="IPR007219">
    <property type="entry name" value="XnlR_reg_dom"/>
</dbReference>
<organism evidence="7 8">
    <name type="scientific">Penicillium cf. griseofulvum</name>
    <dbReference type="NCBI Taxonomy" id="2972120"/>
    <lineage>
        <taxon>Eukaryota</taxon>
        <taxon>Fungi</taxon>
        <taxon>Dikarya</taxon>
        <taxon>Ascomycota</taxon>
        <taxon>Pezizomycotina</taxon>
        <taxon>Eurotiomycetes</taxon>
        <taxon>Eurotiomycetidae</taxon>
        <taxon>Eurotiales</taxon>
        <taxon>Aspergillaceae</taxon>
        <taxon>Penicillium</taxon>
    </lineage>
</organism>
<dbReference type="InterPro" id="IPR053230">
    <property type="entry name" value="Trans_reg_galc"/>
</dbReference>
<dbReference type="PANTHER" id="PTHR47654:SF4">
    <property type="entry name" value="ZN(II)2CYS6 TRANSCRIPTION FACTOR (EUROFUNG)"/>
    <property type="match status" value="1"/>
</dbReference>
<dbReference type="SMART" id="SM00906">
    <property type="entry name" value="Fungal_trans"/>
    <property type="match status" value="1"/>
</dbReference>
<evidence type="ECO:0000256" key="2">
    <source>
        <dbReference type="ARBA" id="ARBA00023015"/>
    </source>
</evidence>
<dbReference type="GO" id="GO:0000981">
    <property type="term" value="F:DNA-binding transcription factor activity, RNA polymerase II-specific"/>
    <property type="evidence" value="ECO:0007669"/>
    <property type="project" value="InterPro"/>
</dbReference>
<dbReference type="CDD" id="cd12148">
    <property type="entry name" value="fungal_TF_MHR"/>
    <property type="match status" value="1"/>
</dbReference>
<dbReference type="GO" id="GO:0003677">
    <property type="term" value="F:DNA binding"/>
    <property type="evidence" value="ECO:0007669"/>
    <property type="project" value="UniProtKB-KW"/>
</dbReference>
<dbReference type="Gene3D" id="4.10.240.10">
    <property type="entry name" value="Zn(2)-C6 fungal-type DNA-binding domain"/>
    <property type="match status" value="1"/>
</dbReference>
<evidence type="ECO:0000256" key="5">
    <source>
        <dbReference type="ARBA" id="ARBA00023242"/>
    </source>
</evidence>
<dbReference type="SUPFAM" id="SSF57701">
    <property type="entry name" value="Zn2/Cys6 DNA-binding domain"/>
    <property type="match status" value="1"/>
</dbReference>
<dbReference type="AlphaFoldDB" id="A0A9W9J3C9"/>
<dbReference type="Pfam" id="PF04082">
    <property type="entry name" value="Fungal_trans"/>
    <property type="match status" value="1"/>
</dbReference>
<evidence type="ECO:0000256" key="1">
    <source>
        <dbReference type="ARBA" id="ARBA00022723"/>
    </source>
</evidence>
<dbReference type="Proteomes" id="UP001150879">
    <property type="component" value="Unassembled WGS sequence"/>
</dbReference>
<reference evidence="7" key="2">
    <citation type="journal article" date="2023" name="IMA Fungus">
        <title>Comparative genomic study of the Penicillium genus elucidates a diverse pangenome and 15 lateral gene transfer events.</title>
        <authorList>
            <person name="Petersen C."/>
            <person name="Sorensen T."/>
            <person name="Nielsen M.R."/>
            <person name="Sondergaard T.E."/>
            <person name="Sorensen J.L."/>
            <person name="Fitzpatrick D.A."/>
            <person name="Frisvad J.C."/>
            <person name="Nielsen K.L."/>
        </authorList>
    </citation>
    <scope>NUCLEOTIDE SEQUENCE</scope>
    <source>
        <strain evidence="7">IBT 16849</strain>
    </source>
</reference>
<evidence type="ECO:0000313" key="8">
    <source>
        <dbReference type="Proteomes" id="UP001150879"/>
    </source>
</evidence>
<sequence length="529" mass="60254">MDPNFDWIPNAAIHPYSTSPLPTQPPFQYMPAPDNGSTAPKVAIPRLAGSDNLIHGRRRSARACEPCRQRKIKCDGVRPSCGQCVYHSHTCSYEDVKRVRDQKRLGSLVKRVDTYEALLRELEAEVDPPTARKIKKALKVDEDLDRNEDTRAAGFFGKNSDVHWIRKLESGVGMKSPPEHMSNPFHMESHDPASIQQQQQVLERQIPTSMMDYHLDSMDIPLIEPCDILAVPSRELADRYLDAYLINVHPTFNAIRRMTFTSQYQQFFNNASTPPRKWLAILNMIFAIGCRYCRLIDDPQSTGEEDLLYLTRARHLGLHSNVLFEHTDLQQIQLELLVGVYLLCLGQINRASKFSNMALRSALSLGINLHLTDDRTKDAAKETRGRLWWSIYSLEHLLASMTGRASCVSEGLCSVPAPLPYEEESFDEPSAKRLLQDPSLRETQLRSTLFESPQHHAPSWITTCPPCPSLFFNFLIDLTLITHALINKVYSIEGLRKGPSQVEYHVQKYSHQMDRWLTKLPLPTNSPQV</sequence>
<evidence type="ECO:0000259" key="6">
    <source>
        <dbReference type="PROSITE" id="PS50048"/>
    </source>
</evidence>
<dbReference type="InterPro" id="IPR001138">
    <property type="entry name" value="Zn2Cys6_DnaBD"/>
</dbReference>
<dbReference type="Pfam" id="PF00172">
    <property type="entry name" value="Zn_clus"/>
    <property type="match status" value="1"/>
</dbReference>
<feature type="domain" description="Zn(2)-C6 fungal-type" evidence="6">
    <location>
        <begin position="63"/>
        <end position="93"/>
    </location>
</feature>
<keyword evidence="3" id="KW-0238">DNA-binding</keyword>
<keyword evidence="8" id="KW-1185">Reference proteome</keyword>
<keyword evidence="5" id="KW-0539">Nucleus</keyword>
<evidence type="ECO:0000313" key="7">
    <source>
        <dbReference type="EMBL" id="KAJ5189884.1"/>
    </source>
</evidence>
<name>A0A9W9J3C9_9EURO</name>
<dbReference type="PANTHER" id="PTHR47654">
    <property type="entry name" value="ZN(II)2CYS6 TRANSCRIPTION FACTOR (EUROFUNG)-RELATED"/>
    <property type="match status" value="1"/>
</dbReference>
<dbReference type="PROSITE" id="PS50048">
    <property type="entry name" value="ZN2_CY6_FUNGAL_2"/>
    <property type="match status" value="1"/>
</dbReference>
<comment type="caution">
    <text evidence="7">The sequence shown here is derived from an EMBL/GenBank/DDBJ whole genome shotgun (WGS) entry which is preliminary data.</text>
</comment>
<gene>
    <name evidence="7" type="ORF">N7472_008898</name>
</gene>
<dbReference type="EMBL" id="JAPQKP010000005">
    <property type="protein sequence ID" value="KAJ5189884.1"/>
    <property type="molecule type" value="Genomic_DNA"/>
</dbReference>